<reference evidence="5" key="1">
    <citation type="submission" date="2025-08" db="UniProtKB">
        <authorList>
            <consortium name="RefSeq"/>
        </authorList>
    </citation>
    <scope>IDENTIFICATION</scope>
</reference>
<evidence type="ECO:0000313" key="4">
    <source>
        <dbReference type="Proteomes" id="UP000694888"/>
    </source>
</evidence>
<name>A0ABM1A1X1_APLCA</name>
<dbReference type="Proteomes" id="UP000694888">
    <property type="component" value="Unplaced"/>
</dbReference>
<sequence length="196" mass="21013">MAEHRAAKSGAALDAQKKMASKWDGERAAIAINWVGQRIGEPLSTDGSMDSIYDILKDGLVLAKLANWVKPGSVGANKVSKAPSMAFKQMELIGLFLKAIDISEGGLVKKAELFQTVDLYEKVNLVQVILTIEALGRALLTEGREGFGKAESKGETHQWTDEQLKAGQNIIGLQMGSNKGASQAGQNFGKTRAIVD</sequence>
<dbReference type="InterPro" id="IPR001715">
    <property type="entry name" value="CH_dom"/>
</dbReference>
<dbReference type="SUPFAM" id="SSF47576">
    <property type="entry name" value="Calponin-homology domain, CH-domain"/>
    <property type="match status" value="1"/>
</dbReference>
<dbReference type="PRINTS" id="PR00888">
    <property type="entry name" value="SM22CALPONIN"/>
</dbReference>
<evidence type="ECO:0000313" key="5">
    <source>
        <dbReference type="RefSeq" id="XP_012939151.1"/>
    </source>
</evidence>
<comment type="similarity">
    <text evidence="1 2">Belongs to the calponin family.</text>
</comment>
<organism evidence="4 5">
    <name type="scientific">Aplysia californica</name>
    <name type="common">California sea hare</name>
    <dbReference type="NCBI Taxonomy" id="6500"/>
    <lineage>
        <taxon>Eukaryota</taxon>
        <taxon>Metazoa</taxon>
        <taxon>Spiralia</taxon>
        <taxon>Lophotrochozoa</taxon>
        <taxon>Mollusca</taxon>
        <taxon>Gastropoda</taxon>
        <taxon>Heterobranchia</taxon>
        <taxon>Euthyneura</taxon>
        <taxon>Tectipleura</taxon>
        <taxon>Aplysiida</taxon>
        <taxon>Aplysioidea</taxon>
        <taxon>Aplysiidae</taxon>
        <taxon>Aplysia</taxon>
    </lineage>
</organism>
<dbReference type="InterPro" id="IPR003096">
    <property type="entry name" value="SM22_calponin"/>
</dbReference>
<dbReference type="Gene3D" id="1.10.418.10">
    <property type="entry name" value="Calponin-like domain"/>
    <property type="match status" value="1"/>
</dbReference>
<proteinExistence type="inferred from homology"/>
<dbReference type="PROSITE" id="PS51122">
    <property type="entry name" value="CALPONIN_2"/>
    <property type="match status" value="1"/>
</dbReference>
<dbReference type="PANTHER" id="PTHR47385:SF14">
    <property type="entry name" value="TRANSGELIN"/>
    <property type="match status" value="1"/>
</dbReference>
<dbReference type="Pfam" id="PF00402">
    <property type="entry name" value="Calponin"/>
    <property type="match status" value="1"/>
</dbReference>
<dbReference type="GeneID" id="101861554"/>
<dbReference type="SMART" id="SM00033">
    <property type="entry name" value="CH"/>
    <property type="match status" value="1"/>
</dbReference>
<dbReference type="Pfam" id="PF00307">
    <property type="entry name" value="CH"/>
    <property type="match status" value="1"/>
</dbReference>
<feature type="domain" description="Calponin-homology (CH)" evidence="3">
    <location>
        <begin position="25"/>
        <end position="139"/>
    </location>
</feature>
<dbReference type="InterPro" id="IPR000557">
    <property type="entry name" value="Calponin_repeat"/>
</dbReference>
<evidence type="ECO:0000259" key="3">
    <source>
        <dbReference type="PROSITE" id="PS50021"/>
    </source>
</evidence>
<evidence type="ECO:0000256" key="2">
    <source>
        <dbReference type="RuleBase" id="RU361224"/>
    </source>
</evidence>
<accession>A0ABM1A1X1</accession>
<evidence type="ECO:0000256" key="1">
    <source>
        <dbReference type="ARBA" id="ARBA00009631"/>
    </source>
</evidence>
<keyword evidence="4" id="KW-1185">Reference proteome</keyword>
<dbReference type="RefSeq" id="XP_012939151.1">
    <property type="nucleotide sequence ID" value="XM_013083697.2"/>
</dbReference>
<protein>
    <recommendedName>
        <fullName evidence="2">Transgelin</fullName>
    </recommendedName>
</protein>
<dbReference type="InterPro" id="IPR050606">
    <property type="entry name" value="Calponin-like"/>
</dbReference>
<dbReference type="PROSITE" id="PS01052">
    <property type="entry name" value="CALPONIN_1"/>
    <property type="match status" value="1"/>
</dbReference>
<gene>
    <name evidence="5" type="primary">LOC101861554</name>
</gene>
<dbReference type="PANTHER" id="PTHR47385">
    <property type="entry name" value="CALPONIN"/>
    <property type="match status" value="1"/>
</dbReference>
<dbReference type="PROSITE" id="PS50021">
    <property type="entry name" value="CH"/>
    <property type="match status" value="1"/>
</dbReference>
<dbReference type="InterPro" id="IPR036872">
    <property type="entry name" value="CH_dom_sf"/>
</dbReference>